<sequence length="312" mass="35162">MNLDGIDFQLFKTFEAVLRTRSVTAAAESLGLSQPTMSYGLNKLRALLHDPLFVRIGNEMRPTPRAQAVAVPIRLILETLEKEVLDTRTFDPATSDREIRFCMADIGEMYFLPRILRFADTVAPNMTFRVLSLTPDRLEAALANGDVDLAMGYFPDLSKDNFFQQQLGTSSFVCIARAGNPHVGKRLTAKRYFDAPHIAAHTALRSMEVFDRSLLASGAEQPRVKLRVPHFIALLGIVAQSDLIATVPLEAAHAVTHASNIRVHRLPFPSPVFALRQHWHRRYHHDPVNKWLRESMQGLFHDLLSERGLPSY</sequence>
<accession>A0A7Y9LJU8</accession>
<dbReference type="AlphaFoldDB" id="A0A7Y9LJU8"/>
<dbReference type="PANTHER" id="PTHR30118">
    <property type="entry name" value="HTH-TYPE TRANSCRIPTIONAL REGULATOR LEUO-RELATED"/>
    <property type="match status" value="1"/>
</dbReference>
<proteinExistence type="inferred from homology"/>
<keyword evidence="2" id="KW-0805">Transcription regulation</keyword>
<reference evidence="6 7" key="1">
    <citation type="submission" date="2020-07" db="EMBL/GenBank/DDBJ databases">
        <title>Genomic Encyclopedia of Type Strains, Phase IV (KMG-V): Genome sequencing to study the core and pangenomes of soil and plant-associated prokaryotes.</title>
        <authorList>
            <person name="Whitman W."/>
        </authorList>
    </citation>
    <scope>NUCLEOTIDE SEQUENCE [LARGE SCALE GENOMIC DNA]</scope>
    <source>
        <strain evidence="6 7">SAS40</strain>
    </source>
</reference>
<dbReference type="Gene3D" id="1.10.10.10">
    <property type="entry name" value="Winged helix-like DNA-binding domain superfamily/Winged helix DNA-binding domain"/>
    <property type="match status" value="1"/>
</dbReference>
<dbReference type="PANTHER" id="PTHR30118:SF15">
    <property type="entry name" value="TRANSCRIPTIONAL REGULATORY PROTEIN"/>
    <property type="match status" value="1"/>
</dbReference>
<evidence type="ECO:0000259" key="5">
    <source>
        <dbReference type="PROSITE" id="PS50931"/>
    </source>
</evidence>
<evidence type="ECO:0000313" key="6">
    <source>
        <dbReference type="EMBL" id="NYE80837.1"/>
    </source>
</evidence>
<dbReference type="EMBL" id="JACBYR010000001">
    <property type="protein sequence ID" value="NYE80837.1"/>
    <property type="molecule type" value="Genomic_DNA"/>
</dbReference>
<dbReference type="Gene3D" id="3.40.190.10">
    <property type="entry name" value="Periplasmic binding protein-like II"/>
    <property type="match status" value="2"/>
</dbReference>
<dbReference type="InterPro" id="IPR050389">
    <property type="entry name" value="LysR-type_TF"/>
</dbReference>
<dbReference type="Proteomes" id="UP000542125">
    <property type="component" value="Unassembled WGS sequence"/>
</dbReference>
<dbReference type="InterPro" id="IPR000847">
    <property type="entry name" value="LysR_HTH_N"/>
</dbReference>
<keyword evidence="3 6" id="KW-0238">DNA-binding</keyword>
<dbReference type="GO" id="GO:0003700">
    <property type="term" value="F:DNA-binding transcription factor activity"/>
    <property type="evidence" value="ECO:0007669"/>
    <property type="project" value="InterPro"/>
</dbReference>
<evidence type="ECO:0000256" key="1">
    <source>
        <dbReference type="ARBA" id="ARBA00009437"/>
    </source>
</evidence>
<keyword evidence="7" id="KW-1185">Reference proteome</keyword>
<comment type="similarity">
    <text evidence="1">Belongs to the LysR transcriptional regulatory family.</text>
</comment>
<gene>
    <name evidence="6" type="ORF">FHW18_000108</name>
</gene>
<dbReference type="SUPFAM" id="SSF46785">
    <property type="entry name" value="Winged helix' DNA-binding domain"/>
    <property type="match status" value="1"/>
</dbReference>
<dbReference type="InterPro" id="IPR036390">
    <property type="entry name" value="WH_DNA-bd_sf"/>
</dbReference>
<evidence type="ECO:0000313" key="7">
    <source>
        <dbReference type="Proteomes" id="UP000542125"/>
    </source>
</evidence>
<organism evidence="6 7">
    <name type="scientific">Pigmentiphaga litoralis</name>
    <dbReference type="NCBI Taxonomy" id="516702"/>
    <lineage>
        <taxon>Bacteria</taxon>
        <taxon>Pseudomonadati</taxon>
        <taxon>Pseudomonadota</taxon>
        <taxon>Betaproteobacteria</taxon>
        <taxon>Burkholderiales</taxon>
        <taxon>Alcaligenaceae</taxon>
        <taxon>Pigmentiphaga</taxon>
    </lineage>
</organism>
<dbReference type="CDD" id="cd08459">
    <property type="entry name" value="PBP2_DntR_NahR_LinR_like"/>
    <property type="match status" value="1"/>
</dbReference>
<dbReference type="InterPro" id="IPR005119">
    <property type="entry name" value="LysR_subst-bd"/>
</dbReference>
<evidence type="ECO:0000256" key="3">
    <source>
        <dbReference type="ARBA" id="ARBA00023125"/>
    </source>
</evidence>
<feature type="domain" description="HTH lysR-type" evidence="5">
    <location>
        <begin position="6"/>
        <end position="63"/>
    </location>
</feature>
<dbReference type="PRINTS" id="PR00039">
    <property type="entry name" value="HTHLYSR"/>
</dbReference>
<keyword evidence="4" id="KW-0804">Transcription</keyword>
<comment type="caution">
    <text evidence="6">The sequence shown here is derived from an EMBL/GenBank/DDBJ whole genome shotgun (WGS) entry which is preliminary data.</text>
</comment>
<dbReference type="SUPFAM" id="SSF53850">
    <property type="entry name" value="Periplasmic binding protein-like II"/>
    <property type="match status" value="1"/>
</dbReference>
<dbReference type="GO" id="GO:0003677">
    <property type="term" value="F:DNA binding"/>
    <property type="evidence" value="ECO:0007669"/>
    <property type="project" value="UniProtKB-KW"/>
</dbReference>
<evidence type="ECO:0000256" key="4">
    <source>
        <dbReference type="ARBA" id="ARBA00023163"/>
    </source>
</evidence>
<dbReference type="Pfam" id="PF00126">
    <property type="entry name" value="HTH_1"/>
    <property type="match status" value="1"/>
</dbReference>
<protein>
    <submittedName>
        <fullName evidence="6">DNA-binding transcriptional LysR family regulator</fullName>
    </submittedName>
</protein>
<dbReference type="InterPro" id="IPR036388">
    <property type="entry name" value="WH-like_DNA-bd_sf"/>
</dbReference>
<dbReference type="PROSITE" id="PS50931">
    <property type="entry name" value="HTH_LYSR"/>
    <property type="match status" value="1"/>
</dbReference>
<dbReference type="RefSeq" id="WP_179582313.1">
    <property type="nucleotide sequence ID" value="NZ_JACBYR010000001.1"/>
</dbReference>
<evidence type="ECO:0000256" key="2">
    <source>
        <dbReference type="ARBA" id="ARBA00023015"/>
    </source>
</evidence>
<name>A0A7Y9LJU8_9BURK</name>
<dbReference type="Pfam" id="PF03466">
    <property type="entry name" value="LysR_substrate"/>
    <property type="match status" value="1"/>
</dbReference>